<accession>A0A9P1CUB3</accession>
<reference evidence="9 10" key="2">
    <citation type="submission" date="2024-05" db="EMBL/GenBank/DDBJ databases">
        <authorList>
            <person name="Chen Y."/>
            <person name="Shah S."/>
            <person name="Dougan E. K."/>
            <person name="Thang M."/>
            <person name="Chan C."/>
        </authorList>
    </citation>
    <scope>NUCLEOTIDE SEQUENCE [LARGE SCALE GENOMIC DNA]</scope>
</reference>
<comment type="caution">
    <text evidence="8">The sequence shown here is derived from an EMBL/GenBank/DDBJ whole genome shotgun (WGS) entry which is preliminary data.</text>
</comment>
<evidence type="ECO:0000256" key="4">
    <source>
        <dbReference type="ARBA" id="ARBA00022989"/>
    </source>
</evidence>
<dbReference type="EMBL" id="CAMXCT030002287">
    <property type="protein sequence ID" value="CAL4784385.1"/>
    <property type="molecule type" value="Genomic_DNA"/>
</dbReference>
<dbReference type="EMBL" id="CAMXCT020002287">
    <property type="protein sequence ID" value="CAL1150448.1"/>
    <property type="molecule type" value="Genomic_DNA"/>
</dbReference>
<dbReference type="Pfam" id="PF09335">
    <property type="entry name" value="VTT_dom"/>
    <property type="match status" value="1"/>
</dbReference>
<protein>
    <submittedName>
        <fullName evidence="9">TVP38/TMEM64 family membrane protein slr0305</fullName>
    </submittedName>
</protein>
<feature type="binding site" evidence="6">
    <location>
        <position position="751"/>
    </location>
    <ligand>
        <name>Mg(2+)</name>
        <dbReference type="ChEBI" id="CHEBI:18420"/>
        <label>1</label>
    </ligand>
</feature>
<dbReference type="InterPro" id="IPR005502">
    <property type="entry name" value="Ribosyl_crysJ1"/>
</dbReference>
<dbReference type="SUPFAM" id="SSF101478">
    <property type="entry name" value="ADP-ribosylglycohydrolase"/>
    <property type="match status" value="1"/>
</dbReference>
<evidence type="ECO:0000313" key="9">
    <source>
        <dbReference type="EMBL" id="CAL4784385.1"/>
    </source>
</evidence>
<dbReference type="PANTHER" id="PTHR12677">
    <property type="entry name" value="GOLGI APPARATUS MEMBRANE PROTEIN TVP38-RELATED"/>
    <property type="match status" value="1"/>
</dbReference>
<dbReference type="InterPro" id="IPR036705">
    <property type="entry name" value="Ribosyl_crysJ1_sf"/>
</dbReference>
<evidence type="ECO:0000313" key="8">
    <source>
        <dbReference type="EMBL" id="CAI3997073.1"/>
    </source>
</evidence>
<evidence type="ECO:0000256" key="6">
    <source>
        <dbReference type="PIRSR" id="PIRSR605502-1"/>
    </source>
</evidence>
<organism evidence="8">
    <name type="scientific">Cladocopium goreaui</name>
    <dbReference type="NCBI Taxonomy" id="2562237"/>
    <lineage>
        <taxon>Eukaryota</taxon>
        <taxon>Sar</taxon>
        <taxon>Alveolata</taxon>
        <taxon>Dinophyceae</taxon>
        <taxon>Suessiales</taxon>
        <taxon>Symbiodiniaceae</taxon>
        <taxon>Cladocopium</taxon>
    </lineage>
</organism>
<keyword evidence="10" id="KW-1185">Reference proteome</keyword>
<feature type="domain" description="VTT" evidence="7">
    <location>
        <begin position="221"/>
        <end position="344"/>
    </location>
</feature>
<comment type="cofactor">
    <cofactor evidence="6">
        <name>Mg(2+)</name>
        <dbReference type="ChEBI" id="CHEBI:18420"/>
    </cofactor>
    <text evidence="6">Binds 2 magnesium ions per subunit.</text>
</comment>
<dbReference type="OrthoDB" id="197931at2759"/>
<dbReference type="AlphaFoldDB" id="A0A9P1CUB3"/>
<reference evidence="8" key="1">
    <citation type="submission" date="2022-10" db="EMBL/GenBank/DDBJ databases">
        <authorList>
            <person name="Chen Y."/>
            <person name="Dougan E. K."/>
            <person name="Chan C."/>
            <person name="Rhodes N."/>
            <person name="Thang M."/>
        </authorList>
    </citation>
    <scope>NUCLEOTIDE SEQUENCE</scope>
</reference>
<dbReference type="PANTHER" id="PTHR12677:SF59">
    <property type="entry name" value="GOLGI APPARATUS MEMBRANE PROTEIN TVP38-RELATED"/>
    <property type="match status" value="1"/>
</dbReference>
<dbReference type="EMBL" id="CAMXCT010002287">
    <property type="protein sequence ID" value="CAI3997073.1"/>
    <property type="molecule type" value="Genomic_DNA"/>
</dbReference>
<dbReference type="Pfam" id="PF03747">
    <property type="entry name" value="ADP_ribosyl_GH"/>
    <property type="match status" value="1"/>
</dbReference>
<evidence type="ECO:0000256" key="3">
    <source>
        <dbReference type="ARBA" id="ARBA00022692"/>
    </source>
</evidence>
<sequence length="802" mass="86989">MPKKFRWPTAFQSSSENKKTETAVAHLPSSLQILGRSKILAKSQATYTKLQGENIKSQDVALRRLFQIFDAFQTVNEPVLFEGRLWEKRFLCLERKGGVRNMSLRLDGNESLLRLVWQQSRGITWRDETTVMCRERGWHEMNSGYTVVRDAAAFLQGPDHHTEASQGLALSANDAWQGQPIGARHGSSFLFENTRLVDVIKATPAAALVPLHAASIVVSLPGHILFELGEGYLFGFQKGLELAFAGKALGALAAFGVGRSVGCCQNVRESLRERMQSWPTALNAAKSVERGGHASVFLVRIAPIPCVVKNYALSLLTDIPWTIFVPGTLLGLLPTTAAHVYAGTLAPTSADLVSGSGAAMKVVAAASTVAGVTFAGLLAAYCLHQVPEDAEDDDCGTGSTTLQDHERKEPRFQNSVALFRPETPGERRQGKSGKCLCTASGRWGSGSCIRRKDLHAGAFFGSLVADALCLGSHYEYDAKVIKEAYGGTIQRYMGPGEAMGGTTHGVGWGRRNYHPGQKSGDQTDYGEYNLLGLEFLASRSSSESSSPIRLEALIPYWQQRVTKSWGAWLCTQTKQTLAQVSQNVPFDKLGGNSNAMSLRHAAAYAVFNKEEDVVKAARTMMFTHRNPEALGGGEFFGRVAFRIIHGGLKPRQAIEEVAAEMSSWFSQKAKQGIAKFEEATDPTKPLSKEEFVDDLAMTSMARLWDVGKSEPIKVGKASPTEGTLPGSIYIILKYQDDLVAGLKANAMVGGDNAARAVAIGLVLGAFHGVNAIPQEFQATLKAWPKAKKLLGKLPLLKGKSEL</sequence>
<keyword evidence="4" id="KW-1133">Transmembrane helix</keyword>
<name>A0A9P1CUB3_9DINO</name>
<gene>
    <name evidence="8" type="ORF">C1SCF055_LOCUS23492</name>
</gene>
<proteinExistence type="predicted"/>
<dbReference type="Proteomes" id="UP001152797">
    <property type="component" value="Unassembled WGS sequence"/>
</dbReference>
<evidence type="ECO:0000256" key="2">
    <source>
        <dbReference type="ARBA" id="ARBA00022475"/>
    </source>
</evidence>
<evidence type="ECO:0000259" key="7">
    <source>
        <dbReference type="Pfam" id="PF09335"/>
    </source>
</evidence>
<evidence type="ECO:0000256" key="1">
    <source>
        <dbReference type="ARBA" id="ARBA00004651"/>
    </source>
</evidence>
<dbReference type="GO" id="GO:0005886">
    <property type="term" value="C:plasma membrane"/>
    <property type="evidence" value="ECO:0007669"/>
    <property type="project" value="UniProtKB-SubCell"/>
</dbReference>
<keyword evidence="3" id="KW-0812">Transmembrane</keyword>
<keyword evidence="2" id="KW-1003">Cell membrane</keyword>
<evidence type="ECO:0000313" key="10">
    <source>
        <dbReference type="Proteomes" id="UP001152797"/>
    </source>
</evidence>
<dbReference type="GO" id="GO:0046872">
    <property type="term" value="F:metal ion binding"/>
    <property type="evidence" value="ECO:0007669"/>
    <property type="project" value="UniProtKB-KW"/>
</dbReference>
<dbReference type="InterPro" id="IPR032816">
    <property type="entry name" value="VTT_dom"/>
</dbReference>
<evidence type="ECO:0000256" key="5">
    <source>
        <dbReference type="ARBA" id="ARBA00023136"/>
    </source>
</evidence>
<keyword evidence="5" id="KW-0472">Membrane</keyword>
<keyword evidence="6" id="KW-0479">Metal-binding</keyword>
<comment type="subcellular location">
    <subcellularLocation>
        <location evidence="1">Cell membrane</location>
        <topology evidence="1">Multi-pass membrane protein</topology>
    </subcellularLocation>
</comment>
<dbReference type="Gene3D" id="1.10.4080.10">
    <property type="entry name" value="ADP-ribosylation/Crystallin J1"/>
    <property type="match status" value="1"/>
</dbReference>
<keyword evidence="6" id="KW-0460">Magnesium</keyword>
<dbReference type="InterPro" id="IPR015414">
    <property type="entry name" value="TMEM64"/>
</dbReference>